<comment type="caution">
    <text evidence="1">The sequence shown here is derived from an EMBL/GenBank/DDBJ whole genome shotgun (WGS) entry which is preliminary data.</text>
</comment>
<dbReference type="EMBL" id="CM037615">
    <property type="protein sequence ID" value="KAH8014340.1"/>
    <property type="molecule type" value="Genomic_DNA"/>
</dbReference>
<dbReference type="Proteomes" id="UP000827872">
    <property type="component" value="Linkage Group LG02"/>
</dbReference>
<gene>
    <name evidence="1" type="ORF">K3G42_028502</name>
</gene>
<sequence>MTLETIDYKMKEEKRRRLAEAAAGLQDEKMKLCFKFVILVLGGGVPCVRCILGEKAFGVGVGSRRRQRIKRVPAKEHLNMASLQVHFVTSQRFQQFSVDQGVHTVPRSLKCYTLKSSSRVRNHFVG</sequence>
<evidence type="ECO:0000313" key="2">
    <source>
        <dbReference type="Proteomes" id="UP000827872"/>
    </source>
</evidence>
<evidence type="ECO:0000313" key="1">
    <source>
        <dbReference type="EMBL" id="KAH8014340.1"/>
    </source>
</evidence>
<name>A0ACB8G4J9_9SAUR</name>
<keyword evidence="2" id="KW-1185">Reference proteome</keyword>
<proteinExistence type="predicted"/>
<reference evidence="1" key="1">
    <citation type="submission" date="2021-08" db="EMBL/GenBank/DDBJ databases">
        <title>The first chromosome-level gecko genome reveals the dynamic sex chromosomes of Neotropical dwarf geckos (Sphaerodactylidae: Sphaerodactylus).</title>
        <authorList>
            <person name="Pinto B.J."/>
            <person name="Keating S.E."/>
            <person name="Gamble T."/>
        </authorList>
    </citation>
    <scope>NUCLEOTIDE SEQUENCE</scope>
    <source>
        <strain evidence="1">TG3544</strain>
    </source>
</reference>
<protein>
    <submittedName>
        <fullName evidence="1">Uncharacterized protein</fullName>
    </submittedName>
</protein>
<organism evidence="1 2">
    <name type="scientific">Sphaerodactylus townsendi</name>
    <dbReference type="NCBI Taxonomy" id="933632"/>
    <lineage>
        <taxon>Eukaryota</taxon>
        <taxon>Metazoa</taxon>
        <taxon>Chordata</taxon>
        <taxon>Craniata</taxon>
        <taxon>Vertebrata</taxon>
        <taxon>Euteleostomi</taxon>
        <taxon>Lepidosauria</taxon>
        <taxon>Squamata</taxon>
        <taxon>Bifurcata</taxon>
        <taxon>Gekkota</taxon>
        <taxon>Sphaerodactylidae</taxon>
        <taxon>Sphaerodactylus</taxon>
    </lineage>
</organism>
<accession>A0ACB8G4J9</accession>